<evidence type="ECO:0000313" key="2">
    <source>
        <dbReference type="EMBL" id="VFQ88359.1"/>
    </source>
</evidence>
<evidence type="ECO:0000313" key="3">
    <source>
        <dbReference type="Proteomes" id="UP000595140"/>
    </source>
</evidence>
<keyword evidence="3" id="KW-1185">Reference proteome</keyword>
<organism evidence="2 3">
    <name type="scientific">Cuscuta campestris</name>
    <dbReference type="NCBI Taxonomy" id="132261"/>
    <lineage>
        <taxon>Eukaryota</taxon>
        <taxon>Viridiplantae</taxon>
        <taxon>Streptophyta</taxon>
        <taxon>Embryophyta</taxon>
        <taxon>Tracheophyta</taxon>
        <taxon>Spermatophyta</taxon>
        <taxon>Magnoliopsida</taxon>
        <taxon>eudicotyledons</taxon>
        <taxon>Gunneridae</taxon>
        <taxon>Pentapetalae</taxon>
        <taxon>asterids</taxon>
        <taxon>lamiids</taxon>
        <taxon>Solanales</taxon>
        <taxon>Convolvulaceae</taxon>
        <taxon>Cuscuteae</taxon>
        <taxon>Cuscuta</taxon>
        <taxon>Cuscuta subgen. Grammica</taxon>
        <taxon>Cuscuta sect. Cleistogrammica</taxon>
    </lineage>
</organism>
<dbReference type="Proteomes" id="UP000595140">
    <property type="component" value="Unassembled WGS sequence"/>
</dbReference>
<reference evidence="2 3" key="1">
    <citation type="submission" date="2018-04" db="EMBL/GenBank/DDBJ databases">
        <authorList>
            <person name="Vogel A."/>
        </authorList>
    </citation>
    <scope>NUCLEOTIDE SEQUENCE [LARGE SCALE GENOMIC DNA]</scope>
</reference>
<dbReference type="EMBL" id="OOIL02003548">
    <property type="protein sequence ID" value="VFQ88359.1"/>
    <property type="molecule type" value="Genomic_DNA"/>
</dbReference>
<gene>
    <name evidence="2" type="ORF">CCAM_LOCUS30135</name>
</gene>
<accession>A0A484MIM7</accession>
<dbReference type="OrthoDB" id="1729146at2759"/>
<feature type="region of interest" description="Disordered" evidence="1">
    <location>
        <begin position="118"/>
        <end position="151"/>
    </location>
</feature>
<feature type="compositionally biased region" description="Polar residues" evidence="1">
    <location>
        <begin position="128"/>
        <end position="137"/>
    </location>
</feature>
<name>A0A484MIM7_9ASTE</name>
<proteinExistence type="predicted"/>
<protein>
    <submittedName>
        <fullName evidence="2">Uncharacterized protein</fullName>
    </submittedName>
</protein>
<dbReference type="AlphaFoldDB" id="A0A484MIM7"/>
<evidence type="ECO:0000256" key="1">
    <source>
        <dbReference type="SAM" id="MobiDB-lite"/>
    </source>
</evidence>
<sequence length="205" mass="22750">MIQFNANSSVRPAPGGGPEIPMYCPEVEGLEASSVVDENFNKDSNMENTVEMVEAAHDAFTTDPDAFVKLLEDAEKPIYPGNLKFTKLSTLVSAGQQHHQTDEGRSFRRDFPDLLLPYRQLPPDGKEQSTTTMTSGNSDEDTLRSDSPPPTDYRAAASFTVNFAQAQTTATRIFSAPATIYDSGDGHVWLDFFYKYEDIVALFKY</sequence>